<keyword evidence="1" id="KW-0812">Transmembrane</keyword>
<accession>A0A358HWL9</accession>
<gene>
    <name evidence="2" type="ORF">DEF21_16825</name>
</gene>
<feature type="transmembrane region" description="Helical" evidence="1">
    <location>
        <begin position="75"/>
        <end position="93"/>
    </location>
</feature>
<dbReference type="RefSeq" id="WP_276654125.1">
    <property type="nucleotide sequence ID" value="NZ_DOOG01000141.1"/>
</dbReference>
<dbReference type="Proteomes" id="UP000264753">
    <property type="component" value="Unassembled WGS sequence"/>
</dbReference>
<feature type="transmembrane region" description="Helical" evidence="1">
    <location>
        <begin position="130"/>
        <end position="149"/>
    </location>
</feature>
<dbReference type="AlphaFoldDB" id="A0A358HWL9"/>
<dbReference type="EMBL" id="DOOG01000141">
    <property type="protein sequence ID" value="HBU99549.1"/>
    <property type="molecule type" value="Genomic_DNA"/>
</dbReference>
<keyword evidence="1" id="KW-0472">Membrane</keyword>
<feature type="transmembrane region" description="Helical" evidence="1">
    <location>
        <begin position="7"/>
        <end position="29"/>
    </location>
</feature>
<reference evidence="2 3" key="1">
    <citation type="journal article" date="2018" name="Nat. Biotechnol.">
        <title>A standardized bacterial taxonomy based on genome phylogeny substantially revises the tree of life.</title>
        <authorList>
            <person name="Parks D.H."/>
            <person name="Chuvochina M."/>
            <person name="Waite D.W."/>
            <person name="Rinke C."/>
            <person name="Skarshewski A."/>
            <person name="Chaumeil P.A."/>
            <person name="Hugenholtz P."/>
        </authorList>
    </citation>
    <scope>NUCLEOTIDE SEQUENCE [LARGE SCALE GENOMIC DNA]</scope>
    <source>
        <strain evidence="2">UBA8707</strain>
    </source>
</reference>
<dbReference type="Pfam" id="PF05940">
    <property type="entry name" value="NnrS"/>
    <property type="match status" value="1"/>
</dbReference>
<dbReference type="InterPro" id="IPR010266">
    <property type="entry name" value="NnrS"/>
</dbReference>
<feature type="transmembrane region" description="Helical" evidence="1">
    <location>
        <begin position="49"/>
        <end position="68"/>
    </location>
</feature>
<evidence type="ECO:0000313" key="2">
    <source>
        <dbReference type="EMBL" id="HBU99549.1"/>
    </source>
</evidence>
<proteinExistence type="predicted"/>
<evidence type="ECO:0000313" key="3">
    <source>
        <dbReference type="Proteomes" id="UP000264753"/>
    </source>
</evidence>
<keyword evidence="1" id="KW-1133">Transmembrane helix</keyword>
<name>A0A358HWL9_9PROT</name>
<feature type="transmembrane region" description="Helical" evidence="1">
    <location>
        <begin position="99"/>
        <end position="118"/>
    </location>
</feature>
<feature type="non-terminal residue" evidence="2">
    <location>
        <position position="163"/>
    </location>
</feature>
<protein>
    <submittedName>
        <fullName evidence="2">Uncharacterized protein</fullName>
    </submittedName>
</protein>
<sequence length="163" mass="18007">MRAIRTDFVILFVLGGCLSLLAVPLKVLFWLPDSQDILAFVPMPERTFWHGHELLAGYSQIVLGGYLLTRPGRTIIRLFIVLWLIARGTIFIPTQTGTYLGAICNVAVFGVLFSYAGLAFFRAAKRLKSAAPGIIILFLLLAEVAFQTGETGHLPMLQETALR</sequence>
<organism evidence="2 3">
    <name type="scientific">Thalassospira lucentensis</name>
    <dbReference type="NCBI Taxonomy" id="168935"/>
    <lineage>
        <taxon>Bacteria</taxon>
        <taxon>Pseudomonadati</taxon>
        <taxon>Pseudomonadota</taxon>
        <taxon>Alphaproteobacteria</taxon>
        <taxon>Rhodospirillales</taxon>
        <taxon>Thalassospiraceae</taxon>
        <taxon>Thalassospira</taxon>
    </lineage>
</organism>
<evidence type="ECO:0000256" key="1">
    <source>
        <dbReference type="SAM" id="Phobius"/>
    </source>
</evidence>
<comment type="caution">
    <text evidence="2">The sequence shown here is derived from an EMBL/GenBank/DDBJ whole genome shotgun (WGS) entry which is preliminary data.</text>
</comment>